<feature type="region of interest" description="Disordered" evidence="1">
    <location>
        <begin position="63"/>
        <end position="88"/>
    </location>
</feature>
<proteinExistence type="predicted"/>
<feature type="compositionally biased region" description="Low complexity" evidence="1">
    <location>
        <begin position="67"/>
        <end position="88"/>
    </location>
</feature>
<reference evidence="3" key="1">
    <citation type="journal article" date="2020" name="Stud. Mycol.">
        <title>101 Dothideomycetes genomes: a test case for predicting lifestyles and emergence of pathogens.</title>
        <authorList>
            <person name="Haridas S."/>
            <person name="Albert R."/>
            <person name="Binder M."/>
            <person name="Bloem J."/>
            <person name="Labutti K."/>
            <person name="Salamov A."/>
            <person name="Andreopoulos B."/>
            <person name="Baker S."/>
            <person name="Barry K."/>
            <person name="Bills G."/>
            <person name="Bluhm B."/>
            <person name="Cannon C."/>
            <person name="Castanera R."/>
            <person name="Culley D."/>
            <person name="Daum C."/>
            <person name="Ezra D."/>
            <person name="Gonzalez J."/>
            <person name="Henrissat B."/>
            <person name="Kuo A."/>
            <person name="Liang C."/>
            <person name="Lipzen A."/>
            <person name="Lutzoni F."/>
            <person name="Magnuson J."/>
            <person name="Mondo S."/>
            <person name="Nolan M."/>
            <person name="Ohm R."/>
            <person name="Pangilinan J."/>
            <person name="Park H.-J."/>
            <person name="Ramirez L."/>
            <person name="Alfaro M."/>
            <person name="Sun H."/>
            <person name="Tritt A."/>
            <person name="Yoshinaga Y."/>
            <person name="Zwiers L.-H."/>
            <person name="Turgeon B."/>
            <person name="Goodwin S."/>
            <person name="Spatafora J."/>
            <person name="Crous P."/>
            <person name="Grigoriev I."/>
        </authorList>
    </citation>
    <scope>NUCLEOTIDE SEQUENCE</scope>
    <source>
        <strain evidence="3">CBS 107.79</strain>
    </source>
</reference>
<sequence length="294" mass="32159">MRSSTTFLAAAAALISFTAATPLERRYDECRAPQQWHICGDGWAGCCSVSPCKGPAIASGCPDEAASSPSGSTTNPPTPTVSGSSLPSSSAAAVDTIWLEKCKEDDSNCNWKPTYHFIKNYDEEYSTNSTSQLFVWKERDDANTNYRRDAIAVFSDIPDGVKNCSLSWYKPDKGIFYGTYSDGSFNLSIIDTGDKKFEDAVDGKINWKNTKKFFGDEDEGQQLDLSNWGWTLGATYLNSANPIVCEGKSEIVVHFELSAVYEGGVIIDQVSEVGKVNSFVQRAGWVLRYDGDAT</sequence>
<gene>
    <name evidence="3" type="ORF">BU23DRAFT_601924</name>
</gene>
<evidence type="ECO:0000313" key="3">
    <source>
        <dbReference type="EMBL" id="KAF1968928.1"/>
    </source>
</evidence>
<evidence type="ECO:0000313" key="4">
    <source>
        <dbReference type="Proteomes" id="UP000800036"/>
    </source>
</evidence>
<feature type="chain" id="PRO_5025329422" evidence="2">
    <location>
        <begin position="21"/>
        <end position="294"/>
    </location>
</feature>
<keyword evidence="4" id="KW-1185">Reference proteome</keyword>
<protein>
    <submittedName>
        <fullName evidence="3">Uncharacterized protein</fullName>
    </submittedName>
</protein>
<keyword evidence="2" id="KW-0732">Signal</keyword>
<evidence type="ECO:0000256" key="1">
    <source>
        <dbReference type="SAM" id="MobiDB-lite"/>
    </source>
</evidence>
<feature type="signal peptide" evidence="2">
    <location>
        <begin position="1"/>
        <end position="20"/>
    </location>
</feature>
<organism evidence="3 4">
    <name type="scientific">Bimuria novae-zelandiae CBS 107.79</name>
    <dbReference type="NCBI Taxonomy" id="1447943"/>
    <lineage>
        <taxon>Eukaryota</taxon>
        <taxon>Fungi</taxon>
        <taxon>Dikarya</taxon>
        <taxon>Ascomycota</taxon>
        <taxon>Pezizomycotina</taxon>
        <taxon>Dothideomycetes</taxon>
        <taxon>Pleosporomycetidae</taxon>
        <taxon>Pleosporales</taxon>
        <taxon>Massarineae</taxon>
        <taxon>Didymosphaeriaceae</taxon>
        <taxon>Bimuria</taxon>
    </lineage>
</organism>
<dbReference type="AlphaFoldDB" id="A0A6A5UW52"/>
<evidence type="ECO:0000256" key="2">
    <source>
        <dbReference type="SAM" id="SignalP"/>
    </source>
</evidence>
<dbReference type="OrthoDB" id="5431298at2759"/>
<name>A0A6A5UW52_9PLEO</name>
<dbReference type="EMBL" id="ML976715">
    <property type="protein sequence ID" value="KAF1968928.1"/>
    <property type="molecule type" value="Genomic_DNA"/>
</dbReference>
<accession>A0A6A5UW52</accession>
<dbReference type="Proteomes" id="UP000800036">
    <property type="component" value="Unassembled WGS sequence"/>
</dbReference>